<name>A0A507DAL1_9FUNG</name>
<dbReference type="PANTHER" id="PTHR46170:SF1">
    <property type="entry name" value="GATOR COMPLEX PROTEIN WDR59"/>
    <property type="match status" value="1"/>
</dbReference>
<dbReference type="PROSITE" id="PS50908">
    <property type="entry name" value="RWD"/>
    <property type="match status" value="1"/>
</dbReference>
<evidence type="ECO:0000259" key="6">
    <source>
        <dbReference type="PROSITE" id="PS50908"/>
    </source>
</evidence>
<feature type="region of interest" description="Disordered" evidence="5">
    <location>
        <begin position="1044"/>
        <end position="1084"/>
    </location>
</feature>
<dbReference type="OrthoDB" id="311712at2759"/>
<dbReference type="GO" id="GO:0035859">
    <property type="term" value="C:Seh1-associated complex"/>
    <property type="evidence" value="ECO:0007669"/>
    <property type="project" value="TreeGrafter"/>
</dbReference>
<dbReference type="GO" id="GO:0035591">
    <property type="term" value="F:signaling adaptor activity"/>
    <property type="evidence" value="ECO:0007669"/>
    <property type="project" value="TreeGrafter"/>
</dbReference>
<dbReference type="Gene3D" id="2.130.10.10">
    <property type="entry name" value="YVTN repeat-like/Quinoprotein amine dehydrogenase"/>
    <property type="match status" value="2"/>
</dbReference>
<evidence type="ECO:0000256" key="5">
    <source>
        <dbReference type="SAM" id="MobiDB-lite"/>
    </source>
</evidence>
<dbReference type="InterPro" id="IPR001680">
    <property type="entry name" value="WD40_rpt"/>
</dbReference>
<dbReference type="InterPro" id="IPR015943">
    <property type="entry name" value="WD40/YVTN_repeat-like_dom_sf"/>
</dbReference>
<accession>A0A507DAL1</accession>
<evidence type="ECO:0000313" key="8">
    <source>
        <dbReference type="Proteomes" id="UP000320475"/>
    </source>
</evidence>
<dbReference type="InterPro" id="IPR049567">
    <property type="entry name" value="WDR59-like"/>
</dbReference>
<evidence type="ECO:0000256" key="1">
    <source>
        <dbReference type="ARBA" id="ARBA00022574"/>
    </source>
</evidence>
<feature type="repeat" description="WD" evidence="4">
    <location>
        <begin position="183"/>
        <end position="224"/>
    </location>
</feature>
<feature type="region of interest" description="Disordered" evidence="5">
    <location>
        <begin position="814"/>
        <end position="840"/>
    </location>
</feature>
<feature type="compositionally biased region" description="Low complexity" evidence="5">
    <location>
        <begin position="1056"/>
        <end position="1083"/>
    </location>
</feature>
<evidence type="ECO:0000256" key="2">
    <source>
        <dbReference type="ARBA" id="ARBA00022737"/>
    </source>
</evidence>
<dbReference type="InterPro" id="IPR019775">
    <property type="entry name" value="WD40_repeat_CS"/>
</dbReference>
<proteinExistence type="inferred from homology"/>
<dbReference type="PROSITE" id="PS00678">
    <property type="entry name" value="WD_REPEATS_1"/>
    <property type="match status" value="2"/>
</dbReference>
<reference evidence="7 8" key="1">
    <citation type="journal article" date="2019" name="Sci. Rep.">
        <title>Comparative genomics of chytrid fungi reveal insights into the obligate biotrophic and pathogenic lifestyle of Synchytrium endobioticum.</title>
        <authorList>
            <person name="van de Vossenberg B.T.L.H."/>
            <person name="Warris S."/>
            <person name="Nguyen H.D.T."/>
            <person name="van Gent-Pelzer M.P.E."/>
            <person name="Joly D.L."/>
            <person name="van de Geest H.C."/>
            <person name="Bonants P.J.M."/>
            <person name="Smith D.S."/>
            <person name="Levesque C.A."/>
            <person name="van der Lee T.A.J."/>
        </authorList>
    </citation>
    <scope>NUCLEOTIDE SEQUENCE [LARGE SCALE GENOMIC DNA]</scope>
    <source>
        <strain evidence="7 8">LEV6574</strain>
    </source>
</reference>
<dbReference type="VEuPathDB" id="FungiDB:SeMB42_g04982"/>
<keyword evidence="1 4" id="KW-0853">WD repeat</keyword>
<comment type="caution">
    <text evidence="7">The sequence shown here is derived from an EMBL/GenBank/DDBJ whole genome shotgun (WGS) entry which is preliminary data.</text>
</comment>
<gene>
    <name evidence="7" type="ORF">SeLEV6574_g02007</name>
</gene>
<evidence type="ECO:0000313" key="7">
    <source>
        <dbReference type="EMBL" id="TPX48516.1"/>
    </source>
</evidence>
<evidence type="ECO:0000256" key="4">
    <source>
        <dbReference type="PROSITE-ProRule" id="PRU00221"/>
    </source>
</evidence>
<organism evidence="7 8">
    <name type="scientific">Synchytrium endobioticum</name>
    <dbReference type="NCBI Taxonomy" id="286115"/>
    <lineage>
        <taxon>Eukaryota</taxon>
        <taxon>Fungi</taxon>
        <taxon>Fungi incertae sedis</taxon>
        <taxon>Chytridiomycota</taxon>
        <taxon>Chytridiomycota incertae sedis</taxon>
        <taxon>Chytridiomycetes</taxon>
        <taxon>Synchytriales</taxon>
        <taxon>Synchytriaceae</taxon>
        <taxon>Synchytrium</taxon>
    </lineage>
</organism>
<dbReference type="InterPro" id="IPR036322">
    <property type="entry name" value="WD40_repeat_dom_sf"/>
</dbReference>
<dbReference type="GO" id="GO:0034198">
    <property type="term" value="P:cellular response to amino acid starvation"/>
    <property type="evidence" value="ECO:0007669"/>
    <property type="project" value="TreeGrafter"/>
</dbReference>
<feature type="domain" description="RWD" evidence="6">
    <location>
        <begin position="426"/>
        <end position="533"/>
    </location>
</feature>
<keyword evidence="2" id="KW-0677">Repeat</keyword>
<dbReference type="VEuPathDB" id="FungiDB:SeMB42_g05858"/>
<feature type="repeat" description="WD" evidence="4">
    <location>
        <begin position="138"/>
        <end position="173"/>
    </location>
</feature>
<feature type="non-terminal residue" evidence="7">
    <location>
        <position position="1649"/>
    </location>
</feature>
<dbReference type="PANTHER" id="PTHR46170">
    <property type="entry name" value="GATOR COMPLEX PROTEIN WDR59"/>
    <property type="match status" value="1"/>
</dbReference>
<dbReference type="InterPro" id="IPR006575">
    <property type="entry name" value="RWD_dom"/>
</dbReference>
<dbReference type="SMART" id="SM00320">
    <property type="entry name" value="WD40"/>
    <property type="match status" value="5"/>
</dbReference>
<feature type="compositionally biased region" description="Basic and acidic residues" evidence="5">
    <location>
        <begin position="1044"/>
        <end position="1055"/>
    </location>
</feature>
<dbReference type="PROSITE" id="PS50082">
    <property type="entry name" value="WD_REPEATS_2"/>
    <property type="match status" value="2"/>
</dbReference>
<dbReference type="Proteomes" id="UP000320475">
    <property type="component" value="Unassembled WGS sequence"/>
</dbReference>
<dbReference type="Pfam" id="PF00400">
    <property type="entry name" value="WD40"/>
    <property type="match status" value="3"/>
</dbReference>
<dbReference type="PROSITE" id="PS50294">
    <property type="entry name" value="WD_REPEATS_REGION"/>
    <property type="match status" value="1"/>
</dbReference>
<dbReference type="GO" id="GO:1904263">
    <property type="term" value="P:positive regulation of TORC1 signaling"/>
    <property type="evidence" value="ECO:0007669"/>
    <property type="project" value="TreeGrafter"/>
</dbReference>
<comment type="similarity">
    <text evidence="3">Belongs to the WD repeat WDR59 family.</text>
</comment>
<sequence length="1649" mass="182336">MDGELQKLQSLGPAGRLHRLSVSTTSSDPAGTSQLGSFHQSLAIPIQQPVTSMSISPTGRDAVLAARRGLYIVDLENPLEETSTRFIQHLTRWEVADVQWNPHPTREAWVASTSNQKALVWNLSLPGSDSNSSVEYILAGHQRAVSDLNWSPHHPETLATCSYDSYVHLWDLRGPVDNPTMSFPAWTAGATQVKFSRKSDVLLASSHDADLRIWDIRRGSAPVSLIRVGLSKIYGIDWSHTSETEIATCSQDCRVQFWDVHRKTCLGVIDTGSPVWRARYTPFGHGILTMPQRQDNALTLWSRETLQPIHRFTGHLDTPREFVWRRKCGGIGGVGMGDMEIRDDAEVQLVTWAKDQTLRLWTVDMDHMKAVGYQPFQRLSQLSNNARTEIQPSQPIRSSIETQLASPKPAPVPMIPAEDTPKSWEEEMKPLRKRFPNVTFDRVDFPGRSCTMTIQRACEMGGFIRVDIRFPVGYPGAIAATPLFEVQRTGIMSMANRTRISEALAEIANQSAKAGSPCLVACVEHLLDEDASVRITPATPSPVATVSRILTPADMLKPADQRPVNSNHSPPRLTSTAISWSNDHVHRGTSSLDAVSVSSLTTSSDNWNLPYPCLCGARFSPSGRLVAFHSPIPHPATTRFSFNPSNLVPTSPITALAGNAQPQTYAHYERYRAFLLEAAHGAVYATGALASMASARATPKAVVADGTEDDDVVRRGSLDNKGPYSPTLYNSQSIQASTMPTTANLLTRLSIARSHSPVTPARARLPSFGQSYANSDAIPSFATSFQARHRRTGTVTSSPSDTISDIPITRVPTEENKRLPPPYFASNHNSPHRRSASNSGMGSIIFSDTDEFIDLSESILWSRGALINIKDVRAILPVSEELARVYTLSDADPVTVCGKNCEAATLHNRPDIAKLWGLVGLLLARSTPYYHDVKLPFKSKKQRATWLHAFQAALVAASLPSFDHVVIQKEGCVRIDPQHDAKGLELLIKEAKYRDWRCVDWGSHPFGQRLVESLFKYLERAGDVQTAAMLSCVLSQPVKNEKTERDVVSGFKAERSPSPTSSATTPVSPHSLSSPYSSAASSAHNTPTLFPSDYYPPLFMMNRAWEHQQPVLTPMLGFAPFLGHTYLKLSNSSSNISGTLGYNSDSQHQHISRRQAFYGHNNIVMSIRPKPSTITTNGFILTKFATDAVLSHGEEAHGERKRNGNAISVCHKKASLLDVSKKYAFHCTRLAYADMLYGWGLWQQRAELLKFTAPLSGVFVDRRYEDIDYGLQCGYCGAELPAWSSIPSRPRAPSYNPPTCVSCIKRSAPPTCQLCGLVSVAVNCVHTSGNQATVLQLSSMGLLAKPGKFFFLSSPFIPMQCPVSQQRKHSVGSLGLPIPHTSFGDGYVTMSEECLFDLLFDIPSFQKTVREVAGVGLKATKMATRAAFMKNPSKGRLLEEVFLLPPEMLVKSRYVLDDSPRRYVRTPSFKTNGLVLSLLWIDTTSKPPPPDRTVEDAINLPNIFKNKTLQSTHQDAWIIAIDPGATCIAGAVAFDPNHPDQRRNLAVTTKSLAEPERRYRDWLEGDKPEAICTAERECTKSDQETWPVFLERFVRSYDIARAYYSTKRYKRKRWDADKAKRGELDRVLEGIVKMVGESMGHKLSGGKQV</sequence>
<dbReference type="EMBL" id="QEAM01000051">
    <property type="protein sequence ID" value="TPX48516.1"/>
    <property type="molecule type" value="Genomic_DNA"/>
</dbReference>
<dbReference type="SUPFAM" id="SSF50978">
    <property type="entry name" value="WD40 repeat-like"/>
    <property type="match status" value="1"/>
</dbReference>
<dbReference type="GO" id="GO:0005774">
    <property type="term" value="C:vacuolar membrane"/>
    <property type="evidence" value="ECO:0007669"/>
    <property type="project" value="TreeGrafter"/>
</dbReference>
<evidence type="ECO:0000256" key="3">
    <source>
        <dbReference type="ARBA" id="ARBA00038452"/>
    </source>
</evidence>
<protein>
    <recommendedName>
        <fullName evidence="6">RWD domain-containing protein</fullName>
    </recommendedName>
</protein>